<dbReference type="KEGG" id="tbr:Tb09.v1.0780"/>
<dbReference type="EMBL" id="CM000207">
    <property type="protein sequence ID" value="EAN77357.1"/>
    <property type="molecule type" value="Genomic_DNA"/>
</dbReference>
<keyword evidence="1" id="KW-0472">Membrane</keyword>
<dbReference type="AlphaFoldDB" id="Q38CW3"/>
<keyword evidence="1" id="KW-1133">Transmembrane helix</keyword>
<keyword evidence="1" id="KW-0812">Transmembrane</keyword>
<dbReference type="RefSeq" id="XP_827687.1">
    <property type="nucleotide sequence ID" value="XM_822594.1"/>
</dbReference>
<protein>
    <submittedName>
        <fullName evidence="2">Uncharacterized protein</fullName>
    </submittedName>
</protein>
<name>Q38CW3_TRYB2</name>
<dbReference type="InParanoid" id="Q38CW3"/>
<dbReference type="PaxDb" id="5691-EAN77357"/>
<sequence length="37" mass="4752">MHYLLWLFSIYIYIYIYFFACRRLCVFFLFCSFECDT</sequence>
<accession>Q38CW3</accession>
<reference evidence="2 3" key="2">
    <citation type="journal article" date="2005" name="Science">
        <title>The genome of the African trypanosome Trypanosoma brucei.</title>
        <authorList>
            <person name="Berriman M."/>
            <person name="Ghedin E."/>
            <person name="Hertz-Fowler C."/>
            <person name="Blandin G."/>
            <person name="Renauld H."/>
            <person name="Bartholomeu D.C."/>
            <person name="Lennard N.J."/>
            <person name="Caler E."/>
            <person name="Hamlin N.E."/>
            <person name="Haas B."/>
            <person name="Bohme U."/>
            <person name="Hannick L."/>
            <person name="Aslett M.A."/>
            <person name="Shallom J."/>
            <person name="Marcello L."/>
            <person name="Hou L."/>
            <person name="Wickstead B."/>
            <person name="Alsmark U.C."/>
            <person name="Arrowsmith C."/>
            <person name="Atkin R.J."/>
            <person name="Barron A.J."/>
            <person name="Bringaud F."/>
            <person name="Brooks K."/>
            <person name="Carrington M."/>
            <person name="Cherevach I."/>
            <person name="Chillingworth T.J."/>
            <person name="Churcher C."/>
            <person name="Clark L.N."/>
            <person name="Corton C.H."/>
            <person name="Cronin A."/>
            <person name="Davies R.M."/>
            <person name="Doggett J."/>
            <person name="Djikeng A."/>
            <person name="Feldblyum T."/>
            <person name="Field M.C."/>
            <person name="Fraser A."/>
            <person name="Goodhead I."/>
            <person name="Hance Z."/>
            <person name="Harper D."/>
            <person name="Harris B.R."/>
            <person name="Hauser H."/>
            <person name="Hostetler J."/>
            <person name="Ivens A."/>
            <person name="Jagels K."/>
            <person name="Johnson D."/>
            <person name="Johnson J."/>
            <person name="Jones K."/>
            <person name="Kerhornou A.X."/>
            <person name="Koo H."/>
            <person name="Larke N."/>
            <person name="Landfear S."/>
            <person name="Larkin C."/>
            <person name="Leech V."/>
            <person name="Line A."/>
            <person name="Lord A."/>
            <person name="Macleod A."/>
            <person name="Mooney P.J."/>
            <person name="Moule S."/>
            <person name="Martin D.M."/>
            <person name="Morgan G.W."/>
            <person name="Mungall K."/>
            <person name="Norbertczak H."/>
            <person name="Ormond D."/>
            <person name="Pai G."/>
            <person name="Peacock C.S."/>
            <person name="Peterson J."/>
            <person name="Quail M.A."/>
            <person name="Rabbinowitsch E."/>
            <person name="Rajandream M.A."/>
            <person name="Reitter C."/>
            <person name="Salzberg S.L."/>
            <person name="Sanders M."/>
            <person name="Schobel S."/>
            <person name="Sharp S."/>
            <person name="Simmonds M."/>
            <person name="Simpson A.J."/>
            <person name="Tallon L."/>
            <person name="Turner C.M."/>
            <person name="Tait A."/>
            <person name="Tivey A.R."/>
            <person name="Van Aken S."/>
            <person name="Walker D."/>
            <person name="Wanless D."/>
            <person name="Wang S."/>
            <person name="White B."/>
            <person name="White O."/>
            <person name="Whitehead S."/>
            <person name="Woodward J."/>
            <person name="Wortman J."/>
            <person name="Adams M.D."/>
            <person name="Embley T.M."/>
            <person name="Gull K."/>
            <person name="Ullu E."/>
            <person name="Barry J.D."/>
            <person name="Fairlamb A.H."/>
            <person name="Opperdoes F."/>
            <person name="Barrell B.G."/>
            <person name="Donelson J.E."/>
            <person name="Hall N."/>
            <person name="Fraser C.M."/>
            <person name="Melville S.E."/>
            <person name="El-Sayed N.M."/>
        </authorList>
    </citation>
    <scope>NUCLEOTIDE SEQUENCE [LARGE SCALE GENOMIC DNA]</scope>
    <source>
        <strain evidence="2 3">927/4 GUTat10.1</strain>
    </source>
</reference>
<reference evidence="2 3" key="1">
    <citation type="journal article" date="2005" name="Science">
        <title>Comparative genomics of trypanosomatid parasitic protozoa.</title>
        <authorList>
            <person name="El-Sayed N.M."/>
            <person name="Myler P.J."/>
            <person name="Blandin G."/>
            <person name="Berriman M."/>
            <person name="Crabtree J."/>
            <person name="Aggarwal G."/>
            <person name="Caler E."/>
            <person name="Renauld H."/>
            <person name="Worthey E.A."/>
            <person name="Hertz-Fowler C."/>
            <person name="Ghedin E."/>
            <person name="Peacock C."/>
            <person name="Bartholomeu D.C."/>
            <person name="Haas B.J."/>
            <person name="Tran A.N."/>
            <person name="Wortman J.R."/>
            <person name="Alsmark U.C."/>
            <person name="Angiuoli S."/>
            <person name="Anupama A."/>
            <person name="Badger J."/>
            <person name="Bringaud F."/>
            <person name="Cadag E."/>
            <person name="Carlton J.M."/>
            <person name="Cerqueira G.C."/>
            <person name="Creasy T."/>
            <person name="Delcher A.L."/>
            <person name="Djikeng A."/>
            <person name="Embley T.M."/>
            <person name="Hauser C."/>
            <person name="Ivens A.C."/>
            <person name="Kummerfeld S.K."/>
            <person name="Pereira-Leal J.B."/>
            <person name="Nilsson D."/>
            <person name="Peterson J."/>
            <person name="Salzberg S.L."/>
            <person name="Shallom J."/>
            <person name="Silva J.C."/>
            <person name="Sundaram J."/>
            <person name="Westenberger S."/>
            <person name="White O."/>
            <person name="Melville S.E."/>
            <person name="Donelson J.E."/>
            <person name="Andersson B."/>
            <person name="Stuart K.D."/>
            <person name="Hall N."/>
        </authorList>
    </citation>
    <scope>NUCLEOTIDE SEQUENCE [LARGE SCALE GENOMIC DNA]</scope>
    <source>
        <strain evidence="2 3">927/4 GUTat10.1</strain>
    </source>
</reference>
<organism evidence="2 3">
    <name type="scientific">Trypanosoma brucei brucei (strain 927/4 GUTat10.1)</name>
    <dbReference type="NCBI Taxonomy" id="185431"/>
    <lineage>
        <taxon>Eukaryota</taxon>
        <taxon>Discoba</taxon>
        <taxon>Euglenozoa</taxon>
        <taxon>Kinetoplastea</taxon>
        <taxon>Metakinetoplastina</taxon>
        <taxon>Trypanosomatida</taxon>
        <taxon>Trypanosomatidae</taxon>
        <taxon>Trypanosoma</taxon>
    </lineage>
</organism>
<evidence type="ECO:0000313" key="2">
    <source>
        <dbReference type="EMBL" id="EAN77357.1"/>
    </source>
</evidence>
<dbReference type="Proteomes" id="UP000008524">
    <property type="component" value="Chromosome 9"/>
</dbReference>
<dbReference type="GeneID" id="3661225"/>
<keyword evidence="3" id="KW-1185">Reference proteome</keyword>
<proteinExistence type="predicted"/>
<evidence type="ECO:0000313" key="3">
    <source>
        <dbReference type="Proteomes" id="UP000008524"/>
    </source>
</evidence>
<gene>
    <name evidence="2" type="ORF">Tb09.v1.0780</name>
</gene>
<feature type="transmembrane region" description="Helical" evidence="1">
    <location>
        <begin position="6"/>
        <end position="31"/>
    </location>
</feature>
<evidence type="ECO:0000256" key="1">
    <source>
        <dbReference type="SAM" id="Phobius"/>
    </source>
</evidence>